<dbReference type="InterPro" id="IPR036736">
    <property type="entry name" value="ACP-like_sf"/>
</dbReference>
<feature type="domain" description="Carrier" evidence="4">
    <location>
        <begin position="634"/>
        <end position="708"/>
    </location>
</feature>
<dbReference type="SUPFAM" id="SSF47336">
    <property type="entry name" value="ACP-like"/>
    <property type="match status" value="1"/>
</dbReference>
<dbReference type="GO" id="GO:0005886">
    <property type="term" value="C:plasma membrane"/>
    <property type="evidence" value="ECO:0007669"/>
    <property type="project" value="TreeGrafter"/>
</dbReference>
<dbReference type="Proteomes" id="UP000305948">
    <property type="component" value="Unassembled WGS sequence"/>
</dbReference>
<keyword evidence="2" id="KW-0597">Phosphoprotein</keyword>
<evidence type="ECO:0000256" key="3">
    <source>
        <dbReference type="ARBA" id="ARBA00022679"/>
    </source>
</evidence>
<dbReference type="InterPro" id="IPR036291">
    <property type="entry name" value="NAD(P)-bd_dom_sf"/>
</dbReference>
<name>A0A5C3MYK0_9AGAM</name>
<dbReference type="InterPro" id="IPR014043">
    <property type="entry name" value="Acyl_transferase_dom"/>
</dbReference>
<dbReference type="Pfam" id="PF02801">
    <property type="entry name" value="Ketoacyl-synt_C"/>
    <property type="match status" value="1"/>
</dbReference>
<feature type="domain" description="Ketosynthase family 3 (KS3)" evidence="5">
    <location>
        <begin position="6"/>
        <end position="423"/>
    </location>
</feature>
<dbReference type="GO" id="GO:0006633">
    <property type="term" value="P:fatty acid biosynthetic process"/>
    <property type="evidence" value="ECO:0007669"/>
    <property type="project" value="TreeGrafter"/>
</dbReference>
<dbReference type="SUPFAM" id="SSF55048">
    <property type="entry name" value="Probable ACP-binding domain of malonyl-CoA ACP transacylase"/>
    <property type="match status" value="1"/>
</dbReference>
<dbReference type="InterPro" id="IPR020806">
    <property type="entry name" value="PKS_PP-bd"/>
</dbReference>
<sequence length="1613" mass="175733">MDNQQPDFVAIIGSSCRLPGGVQDSSRFWSMLVEGGWKDCSQPPPPSRGFDWMAPGSTPCNGGWLGQDGVEAFDASFFDIPPGEAEIMRPNCRLALELTWEALENAGVAPRELRGKRVSVTIAMGSEDNWDVRRALEEGPSAFDHNWAQNSDPSVVAGRVSHFFDFHGAASTVSSACASGANALDYGVHSILTGQADVAIVGALATHFCPAPLLWASSVGVASKKGRCSTFSKDADGYLPSEGAVFLVLKKSSLAARDGNCMDALIRAVLIRHNGKASTLATPNVKVQCDVLQEALHSAGVDRDSVAFHEAHGTGTVLGDRIELEAIQQIYGHYRERALYVSSSKTVVGHCQAAAALVGVLKVLLCFKHRQIPPHHVQPASNINSQYLKVPVSSIPLDHHGSSIATVSSFGFSGAVACLVLQEPPSRDTTPIPSYFRYLVPFSGRSASALSASIVAVMDWAETSQASIADLATILSICREHHPVRKAIVARDLEDLKSIISGCSEPMPVQDPAPQLLMPLFDVDAMKDSSSFDDDDQRRLDQLIQMGALLDAATFMYERGHTLDFPKIFPRSAVSIDRLRTFPTYPFQRRVWWRGRDPHTSVRIPAREGAAGDSQTWQAGLGSVATLPPRRDPASTLAIVSAAVTRILHLSTPNLSPNTNIFDLGVNSLNAIELAGSLSKELAVRVEPADLYNCMTLEALSHFVSHPTMRKTSYTQVQLDSLIDRFSSLLESARFPAPRDRKKSGIRHTILLTGATGFLGSHLLQELLMEATVCVVCLIRGQALDRLLHAFGSKNLDNEVIARATSLGTLRLLSVTDLRDEYLGCTLDEYTQLLNSVDAIVHCAWKVDFNSHLTSFESDLVVVQRLAQLTLWCNRRPRIHFLSSISTSFGYENPIVPESPLDGKVHYSLPQGYAVSKLAAEHVLRHLHRRYPNAFRLHVIRIGQICGHSRTGAWTANEMIPMILGAMPSIQKVPKDLPDASWVPVDVCARAIRDLILYRDGHFPEDLAFSNVANPVIAPWKDVVLQAATCTGSFIPELVSLEEYIGTIEAALASLDSLQDSGPIISLSRLLPSFRAIFQLGGFPSRYANLDVSTTVRRSQALADCPPLDKRLIDLLMNAILTYNSPQDASGGMTHDTSQCVDPQQYIFLFGPSLTSLGNYSLDDGSRVILDRLIEHVTEVFPSFSYPAVPGETCNKAAQILAVQLYTLASQLWKIERLSRQGVHAHVVLGYCFGEFAAAITGGYADEKEITQVIARRALAIHQSGILVDTVEPHKQCQSHIACTDSCSVQAGGMLNVFASIDEVKHVITDVHDAPDIAIHAGPTHVVLAGSASAIERSVQYLEGRKLRSKRINSAVPYHSALLDRAMRIFGQTVTCEKDFVPPQDPRTKCTYISGLTGRPLKSQRLRPQYWLRHMRQTINFFQSMVTVRGMAVTNGGRQQTFIDVGPDSIVTSMLQRYGWTDLHVLPADGCIERTGDMMTAAVITTYASKQSAPSCSSSKLGATATTEFTQAEQPSSLVAPRELYDTAKPGDLNGCHSSTSVEQAFLHALAADFNYTAEHYSRVLDETFHSLGIDSMGFVRLCNKLEEATGATILPSAYTSDTPLKTLLAGLA</sequence>
<dbReference type="InterPro" id="IPR020841">
    <property type="entry name" value="PKS_Beta-ketoAc_synthase_dom"/>
</dbReference>
<dbReference type="Pfam" id="PF16197">
    <property type="entry name" value="KAsynt_C_assoc"/>
    <property type="match status" value="1"/>
</dbReference>
<dbReference type="Gene3D" id="3.40.47.10">
    <property type="match status" value="1"/>
</dbReference>
<dbReference type="PROSITE" id="PS52004">
    <property type="entry name" value="KS3_2"/>
    <property type="match status" value="1"/>
</dbReference>
<dbReference type="GO" id="GO:0031177">
    <property type="term" value="F:phosphopantetheine binding"/>
    <property type="evidence" value="ECO:0007669"/>
    <property type="project" value="InterPro"/>
</dbReference>
<dbReference type="InterPro" id="IPR009081">
    <property type="entry name" value="PP-bd_ACP"/>
</dbReference>
<dbReference type="Gene3D" id="3.40.366.10">
    <property type="entry name" value="Malonyl-Coenzyme A Acyl Carrier Protein, domain 2"/>
    <property type="match status" value="1"/>
</dbReference>
<dbReference type="OrthoDB" id="5334845at2759"/>
<evidence type="ECO:0000256" key="1">
    <source>
        <dbReference type="ARBA" id="ARBA00022450"/>
    </source>
</evidence>
<proteinExistence type="predicted"/>
<organism evidence="6 7">
    <name type="scientific">Heliocybe sulcata</name>
    <dbReference type="NCBI Taxonomy" id="5364"/>
    <lineage>
        <taxon>Eukaryota</taxon>
        <taxon>Fungi</taxon>
        <taxon>Dikarya</taxon>
        <taxon>Basidiomycota</taxon>
        <taxon>Agaricomycotina</taxon>
        <taxon>Agaricomycetes</taxon>
        <taxon>Gloeophyllales</taxon>
        <taxon>Gloeophyllaceae</taxon>
        <taxon>Heliocybe</taxon>
    </lineage>
</organism>
<keyword evidence="1" id="KW-0596">Phosphopantetheine</keyword>
<dbReference type="PROSITE" id="PS00012">
    <property type="entry name" value="PHOSPHOPANTETHEINE"/>
    <property type="match status" value="2"/>
</dbReference>
<dbReference type="InterPro" id="IPR006162">
    <property type="entry name" value="Ppantetheine_attach_site"/>
</dbReference>
<dbReference type="SUPFAM" id="SSF53901">
    <property type="entry name" value="Thiolase-like"/>
    <property type="match status" value="1"/>
</dbReference>
<dbReference type="Pfam" id="PF00550">
    <property type="entry name" value="PP-binding"/>
    <property type="match status" value="1"/>
</dbReference>
<keyword evidence="7" id="KW-1185">Reference proteome</keyword>
<dbReference type="SMART" id="SM00827">
    <property type="entry name" value="PKS_AT"/>
    <property type="match status" value="1"/>
</dbReference>
<dbReference type="GO" id="GO:0004312">
    <property type="term" value="F:fatty acid synthase activity"/>
    <property type="evidence" value="ECO:0007669"/>
    <property type="project" value="TreeGrafter"/>
</dbReference>
<dbReference type="Gene3D" id="1.10.1200.10">
    <property type="entry name" value="ACP-like"/>
    <property type="match status" value="2"/>
</dbReference>
<dbReference type="Gene3D" id="3.30.70.3290">
    <property type="match status" value="1"/>
</dbReference>
<dbReference type="GO" id="GO:0005737">
    <property type="term" value="C:cytoplasm"/>
    <property type="evidence" value="ECO:0007669"/>
    <property type="project" value="TreeGrafter"/>
</dbReference>
<reference evidence="6 7" key="1">
    <citation type="journal article" date="2019" name="Nat. Ecol. Evol.">
        <title>Megaphylogeny resolves global patterns of mushroom evolution.</title>
        <authorList>
            <person name="Varga T."/>
            <person name="Krizsan K."/>
            <person name="Foldi C."/>
            <person name="Dima B."/>
            <person name="Sanchez-Garcia M."/>
            <person name="Sanchez-Ramirez S."/>
            <person name="Szollosi G.J."/>
            <person name="Szarkandi J.G."/>
            <person name="Papp V."/>
            <person name="Albert L."/>
            <person name="Andreopoulos W."/>
            <person name="Angelini C."/>
            <person name="Antonin V."/>
            <person name="Barry K.W."/>
            <person name="Bougher N.L."/>
            <person name="Buchanan P."/>
            <person name="Buyck B."/>
            <person name="Bense V."/>
            <person name="Catcheside P."/>
            <person name="Chovatia M."/>
            <person name="Cooper J."/>
            <person name="Damon W."/>
            <person name="Desjardin D."/>
            <person name="Finy P."/>
            <person name="Geml J."/>
            <person name="Haridas S."/>
            <person name="Hughes K."/>
            <person name="Justo A."/>
            <person name="Karasinski D."/>
            <person name="Kautmanova I."/>
            <person name="Kiss B."/>
            <person name="Kocsube S."/>
            <person name="Kotiranta H."/>
            <person name="LaButti K.M."/>
            <person name="Lechner B.E."/>
            <person name="Liimatainen K."/>
            <person name="Lipzen A."/>
            <person name="Lukacs Z."/>
            <person name="Mihaltcheva S."/>
            <person name="Morgado L.N."/>
            <person name="Niskanen T."/>
            <person name="Noordeloos M.E."/>
            <person name="Ohm R.A."/>
            <person name="Ortiz-Santana B."/>
            <person name="Ovrebo C."/>
            <person name="Racz N."/>
            <person name="Riley R."/>
            <person name="Savchenko A."/>
            <person name="Shiryaev A."/>
            <person name="Soop K."/>
            <person name="Spirin V."/>
            <person name="Szebenyi C."/>
            <person name="Tomsovsky M."/>
            <person name="Tulloss R.E."/>
            <person name="Uehling J."/>
            <person name="Grigoriev I.V."/>
            <person name="Vagvolgyi C."/>
            <person name="Papp T."/>
            <person name="Martin F.M."/>
            <person name="Miettinen O."/>
            <person name="Hibbett D.S."/>
            <person name="Nagy L.G."/>
        </authorList>
    </citation>
    <scope>NUCLEOTIDE SEQUENCE [LARGE SCALE GENOMIC DNA]</scope>
    <source>
        <strain evidence="6 7">OMC1185</strain>
    </source>
</reference>
<gene>
    <name evidence="6" type="ORF">OE88DRAFT_250761</name>
</gene>
<dbReference type="SUPFAM" id="SSF51735">
    <property type="entry name" value="NAD(P)-binding Rossmann-fold domains"/>
    <property type="match status" value="1"/>
</dbReference>
<keyword evidence="3" id="KW-0808">Transferase</keyword>
<accession>A0A5C3MYK0</accession>
<dbReference type="InterPro" id="IPR016036">
    <property type="entry name" value="Malonyl_transacylase_ACP-bd"/>
</dbReference>
<dbReference type="SMART" id="SM00825">
    <property type="entry name" value="PKS_KS"/>
    <property type="match status" value="1"/>
</dbReference>
<dbReference type="InterPro" id="IPR016039">
    <property type="entry name" value="Thiolase-like"/>
</dbReference>
<dbReference type="PANTHER" id="PTHR43775">
    <property type="entry name" value="FATTY ACID SYNTHASE"/>
    <property type="match status" value="1"/>
</dbReference>
<dbReference type="Pfam" id="PF07993">
    <property type="entry name" value="NAD_binding_4"/>
    <property type="match status" value="1"/>
</dbReference>
<dbReference type="InterPro" id="IPR050091">
    <property type="entry name" value="PKS_NRPS_Biosynth_Enz"/>
</dbReference>
<dbReference type="InterPro" id="IPR014030">
    <property type="entry name" value="Ketoacyl_synth_N"/>
</dbReference>
<dbReference type="SUPFAM" id="SSF52151">
    <property type="entry name" value="FabD/lysophospholipase-like"/>
    <property type="match status" value="1"/>
</dbReference>
<dbReference type="InterPro" id="IPR013120">
    <property type="entry name" value="FAR_NAD-bd"/>
</dbReference>
<dbReference type="InterPro" id="IPR001227">
    <property type="entry name" value="Ac_transferase_dom_sf"/>
</dbReference>
<dbReference type="Pfam" id="PF00109">
    <property type="entry name" value="ketoacyl-synt"/>
    <property type="match status" value="1"/>
</dbReference>
<dbReference type="InterPro" id="IPR032821">
    <property type="entry name" value="PKS_assoc"/>
</dbReference>
<evidence type="ECO:0000313" key="7">
    <source>
        <dbReference type="Proteomes" id="UP000305948"/>
    </source>
</evidence>
<dbReference type="InterPro" id="IPR016035">
    <property type="entry name" value="Acyl_Trfase/lysoPLipase"/>
</dbReference>
<dbReference type="InterPro" id="IPR014031">
    <property type="entry name" value="Ketoacyl_synth_C"/>
</dbReference>
<evidence type="ECO:0000259" key="5">
    <source>
        <dbReference type="PROSITE" id="PS52004"/>
    </source>
</evidence>
<dbReference type="STRING" id="5364.A0A5C3MYK0"/>
<evidence type="ECO:0000259" key="4">
    <source>
        <dbReference type="PROSITE" id="PS50075"/>
    </source>
</evidence>
<dbReference type="CDD" id="cd00833">
    <property type="entry name" value="PKS"/>
    <property type="match status" value="1"/>
</dbReference>
<dbReference type="SMART" id="SM00823">
    <property type="entry name" value="PKS_PP"/>
    <property type="match status" value="2"/>
</dbReference>
<protein>
    <submittedName>
        <fullName evidence="6">Uncharacterized protein</fullName>
    </submittedName>
</protein>
<evidence type="ECO:0000313" key="6">
    <source>
        <dbReference type="EMBL" id="TFK50404.1"/>
    </source>
</evidence>
<evidence type="ECO:0000256" key="2">
    <source>
        <dbReference type="ARBA" id="ARBA00022553"/>
    </source>
</evidence>
<dbReference type="PROSITE" id="PS50075">
    <property type="entry name" value="CARRIER"/>
    <property type="match status" value="1"/>
</dbReference>
<dbReference type="PANTHER" id="PTHR43775:SF37">
    <property type="entry name" value="SI:DKEY-61P9.11"/>
    <property type="match status" value="1"/>
</dbReference>
<dbReference type="EMBL" id="ML213513">
    <property type="protein sequence ID" value="TFK50404.1"/>
    <property type="molecule type" value="Genomic_DNA"/>
</dbReference>
<dbReference type="Gene3D" id="3.40.50.720">
    <property type="entry name" value="NAD(P)-binding Rossmann-like Domain"/>
    <property type="match status" value="1"/>
</dbReference>